<proteinExistence type="predicted"/>
<reference evidence="1" key="1">
    <citation type="submission" date="2014-09" db="EMBL/GenBank/DDBJ databases">
        <authorList>
            <person name="Magalhaes I.L.F."/>
            <person name="Oliveira U."/>
            <person name="Santos F.R."/>
            <person name="Vidigal T.H.D.A."/>
            <person name="Brescovit A.D."/>
            <person name="Santos A.J."/>
        </authorList>
    </citation>
    <scope>NUCLEOTIDE SEQUENCE</scope>
    <source>
        <tissue evidence="1">Shoot tissue taken approximately 20 cm above the soil surface</tissue>
    </source>
</reference>
<organism evidence="1">
    <name type="scientific">Arundo donax</name>
    <name type="common">Giant reed</name>
    <name type="synonym">Donax arundinaceus</name>
    <dbReference type="NCBI Taxonomy" id="35708"/>
    <lineage>
        <taxon>Eukaryota</taxon>
        <taxon>Viridiplantae</taxon>
        <taxon>Streptophyta</taxon>
        <taxon>Embryophyta</taxon>
        <taxon>Tracheophyta</taxon>
        <taxon>Spermatophyta</taxon>
        <taxon>Magnoliopsida</taxon>
        <taxon>Liliopsida</taxon>
        <taxon>Poales</taxon>
        <taxon>Poaceae</taxon>
        <taxon>PACMAD clade</taxon>
        <taxon>Arundinoideae</taxon>
        <taxon>Arundineae</taxon>
        <taxon>Arundo</taxon>
    </lineage>
</organism>
<name>A0A0A8ZKQ8_ARUDO</name>
<reference evidence="1" key="2">
    <citation type="journal article" date="2015" name="Data Brief">
        <title>Shoot transcriptome of the giant reed, Arundo donax.</title>
        <authorList>
            <person name="Barrero R.A."/>
            <person name="Guerrero F.D."/>
            <person name="Moolhuijzen P."/>
            <person name="Goolsby J.A."/>
            <person name="Tidwell J."/>
            <person name="Bellgard S.E."/>
            <person name="Bellgard M.I."/>
        </authorList>
    </citation>
    <scope>NUCLEOTIDE SEQUENCE</scope>
    <source>
        <tissue evidence="1">Shoot tissue taken approximately 20 cm above the soil surface</tissue>
    </source>
</reference>
<evidence type="ECO:0000313" key="1">
    <source>
        <dbReference type="EMBL" id="JAD39391.1"/>
    </source>
</evidence>
<dbReference type="EMBL" id="GBRH01258504">
    <property type="protein sequence ID" value="JAD39391.1"/>
    <property type="molecule type" value="Transcribed_RNA"/>
</dbReference>
<accession>A0A0A8ZKQ8</accession>
<sequence>MQAMTEMSHHSTSKYWSHVLVLLINVSYRHRKLTESYILFVQGLPKILSKVASRLTKLPLCSIEAPVPRFIL</sequence>
<dbReference type="AlphaFoldDB" id="A0A0A8ZKQ8"/>
<protein>
    <submittedName>
        <fullName evidence="1">Uncharacterized protein</fullName>
    </submittedName>
</protein>